<dbReference type="EMBL" id="CP025544">
    <property type="protein sequence ID" value="AXK60594.1"/>
    <property type="molecule type" value="Genomic_DNA"/>
</dbReference>
<dbReference type="Proteomes" id="UP000254834">
    <property type="component" value="Chromosome"/>
</dbReference>
<evidence type="ECO:0008006" key="3">
    <source>
        <dbReference type="Google" id="ProtNLM"/>
    </source>
</evidence>
<reference evidence="1 2" key="1">
    <citation type="submission" date="2017-12" db="EMBL/GenBank/DDBJ databases">
        <title>Chromulinavorax destructans is a abundant pathogen of dominant heterotrophic picoflagllates.</title>
        <authorList>
            <person name="Deeg C.M."/>
            <person name="Zimmer M."/>
            <person name="Suttle C.A."/>
        </authorList>
    </citation>
    <scope>NUCLEOTIDE SEQUENCE [LARGE SCALE GENOMIC DNA]</scope>
    <source>
        <strain evidence="1 2">SeV1</strain>
    </source>
</reference>
<gene>
    <name evidence="1" type="ORF">C0J27_02445</name>
</gene>
<evidence type="ECO:0000313" key="2">
    <source>
        <dbReference type="Proteomes" id="UP000254834"/>
    </source>
</evidence>
<name>A0A345ZBC7_9BACT</name>
<dbReference type="RefSeq" id="WP_115585609.1">
    <property type="nucleotide sequence ID" value="NZ_CP025544.1"/>
</dbReference>
<organism evidence="1 2">
    <name type="scientific">Candidatus Chromulinivorax destructor</name>
    <dbReference type="NCBI Taxonomy" id="2066483"/>
    <lineage>
        <taxon>Bacteria</taxon>
        <taxon>Candidatus Babelota</taxon>
        <taxon>Candidatus Babeliae</taxon>
        <taxon>Candidatus Babeliales</taxon>
        <taxon>Candidatus Chromulinivoraceae</taxon>
        <taxon>Candidatus Chromulinivorax</taxon>
    </lineage>
</organism>
<sequence length="175" mass="20909">MEHFLISHAIVLKNWFPKKNKVTILHEQFGKINLFITEKHEASKLCNGSLIFCDIKKKESSYQCDFLDVYFIPFNPDTYDLYFVHDILKICLNFAPWQIMMQDIFTLILEIYQNLESVTSEQKKIHLLKLFLYLGIFPEDRLLYQIVVQGYRVDIDNIDQILYKALHYCWSSDQI</sequence>
<protein>
    <recommendedName>
        <fullName evidence="3">DNA repair protein RecO</fullName>
    </recommendedName>
</protein>
<dbReference type="AlphaFoldDB" id="A0A345ZBC7"/>
<dbReference type="KEGG" id="cdes:C0J27_02445"/>
<proteinExistence type="predicted"/>
<evidence type="ECO:0000313" key="1">
    <source>
        <dbReference type="EMBL" id="AXK60594.1"/>
    </source>
</evidence>
<accession>A0A345ZBC7</accession>
<keyword evidence="2" id="KW-1185">Reference proteome</keyword>